<dbReference type="InterPro" id="IPR051121">
    <property type="entry name" value="FAH"/>
</dbReference>
<feature type="domain" description="Fumarylacetoacetase-like C-terminal" evidence="3">
    <location>
        <begin position="73"/>
        <end position="286"/>
    </location>
</feature>
<keyword evidence="2" id="KW-0479">Metal-binding</keyword>
<dbReference type="PANTHER" id="PTHR42796:SF4">
    <property type="entry name" value="FUMARYLACETOACETATE HYDROLASE DOMAIN-CONTAINING PROTEIN 2A"/>
    <property type="match status" value="1"/>
</dbReference>
<name>A0A516GCW9_9MICO</name>
<dbReference type="EMBL" id="CP041616">
    <property type="protein sequence ID" value="QDO89347.1"/>
    <property type="molecule type" value="Genomic_DNA"/>
</dbReference>
<dbReference type="PANTHER" id="PTHR42796">
    <property type="entry name" value="FUMARYLACETOACETATE HYDROLASE DOMAIN-CONTAINING PROTEIN 2A-RELATED"/>
    <property type="match status" value="1"/>
</dbReference>
<dbReference type="GO" id="GO:0046872">
    <property type="term" value="F:metal ion binding"/>
    <property type="evidence" value="ECO:0007669"/>
    <property type="project" value="UniProtKB-KW"/>
</dbReference>
<dbReference type="InterPro" id="IPR036663">
    <property type="entry name" value="Fumarylacetoacetase_C_sf"/>
</dbReference>
<evidence type="ECO:0000256" key="2">
    <source>
        <dbReference type="ARBA" id="ARBA00022723"/>
    </source>
</evidence>
<dbReference type="AlphaFoldDB" id="A0A516GCW9"/>
<comment type="similarity">
    <text evidence="1">Belongs to the FAH family.</text>
</comment>
<dbReference type="Proteomes" id="UP000315395">
    <property type="component" value="Chromosome"/>
</dbReference>
<dbReference type="RefSeq" id="WP_143784034.1">
    <property type="nucleotide sequence ID" value="NZ_CP041616.1"/>
</dbReference>
<keyword evidence="5" id="KW-1185">Reference proteome</keyword>
<organism evidence="4 5">
    <name type="scientific">Ornithinimicrobium ciconiae</name>
    <dbReference type="NCBI Taxonomy" id="2594265"/>
    <lineage>
        <taxon>Bacteria</taxon>
        <taxon>Bacillati</taxon>
        <taxon>Actinomycetota</taxon>
        <taxon>Actinomycetes</taxon>
        <taxon>Micrococcales</taxon>
        <taxon>Ornithinimicrobiaceae</taxon>
        <taxon>Ornithinimicrobium</taxon>
    </lineage>
</organism>
<reference evidence="4 5" key="1">
    <citation type="submission" date="2019-07" db="EMBL/GenBank/DDBJ databases">
        <title>complete genome sequencing of Ornithinimicrobium sp. H23M54.</title>
        <authorList>
            <person name="Bae J.-W."/>
            <person name="Lee S.-Y."/>
        </authorList>
    </citation>
    <scope>NUCLEOTIDE SEQUENCE [LARGE SCALE GENOMIC DNA]</scope>
    <source>
        <strain evidence="4 5">H23M54</strain>
    </source>
</reference>
<dbReference type="GO" id="GO:0016787">
    <property type="term" value="F:hydrolase activity"/>
    <property type="evidence" value="ECO:0007669"/>
    <property type="project" value="UniProtKB-KW"/>
</dbReference>
<keyword evidence="4" id="KW-0378">Hydrolase</keyword>
<proteinExistence type="inferred from homology"/>
<dbReference type="KEGG" id="orz:FNH13_14245"/>
<dbReference type="SUPFAM" id="SSF56529">
    <property type="entry name" value="FAH"/>
    <property type="match status" value="1"/>
</dbReference>
<dbReference type="OrthoDB" id="9805307at2"/>
<gene>
    <name evidence="4" type="ORF">FNH13_14245</name>
</gene>
<dbReference type="GO" id="GO:0044281">
    <property type="term" value="P:small molecule metabolic process"/>
    <property type="evidence" value="ECO:0007669"/>
    <property type="project" value="UniProtKB-ARBA"/>
</dbReference>
<evidence type="ECO:0000259" key="3">
    <source>
        <dbReference type="Pfam" id="PF01557"/>
    </source>
</evidence>
<sequence>MRLANLAGRAVLLQDGRALDVERASDGRFGPDPMTPWADWAAFTEWAAGVDYANAEGYDESDLGAPIPFPRQVFAIGLNYKDHADEAEMAYPENIVVFTKYQSSLAGPTAEVKVPGETLDWEAELVVVVGEQIHDVDEDAAQAAIAGYSVGQDFSERTVQRRPPAPQFSLGKSFPAFGPFGPAVVTPNEIEDPANLSITCVIEGPTGLAQSNGAGAWTAQDGNTKDMIFSSARILSDLSKVVTLYPGDIVFTGTPAGVGMPQGIALQPGDVVTTTIEGLGALRNPMV</sequence>
<accession>A0A516GCW9</accession>
<dbReference type="Gene3D" id="3.90.850.10">
    <property type="entry name" value="Fumarylacetoacetase-like, C-terminal domain"/>
    <property type="match status" value="1"/>
</dbReference>
<dbReference type="InterPro" id="IPR011234">
    <property type="entry name" value="Fumarylacetoacetase-like_C"/>
</dbReference>
<protein>
    <submittedName>
        <fullName evidence="4">Fumarylacetoacetate hydrolase family protein</fullName>
    </submittedName>
</protein>
<evidence type="ECO:0000313" key="5">
    <source>
        <dbReference type="Proteomes" id="UP000315395"/>
    </source>
</evidence>
<evidence type="ECO:0000256" key="1">
    <source>
        <dbReference type="ARBA" id="ARBA00010211"/>
    </source>
</evidence>
<evidence type="ECO:0000313" key="4">
    <source>
        <dbReference type="EMBL" id="QDO89347.1"/>
    </source>
</evidence>
<dbReference type="Pfam" id="PF01557">
    <property type="entry name" value="FAA_hydrolase"/>
    <property type="match status" value="1"/>
</dbReference>